<organism evidence="4 5">
    <name type="scientific">Aspergillus ruber (strain CBS 135680)</name>
    <dbReference type="NCBI Taxonomy" id="1388766"/>
    <lineage>
        <taxon>Eukaryota</taxon>
        <taxon>Fungi</taxon>
        <taxon>Dikarya</taxon>
        <taxon>Ascomycota</taxon>
        <taxon>Pezizomycotina</taxon>
        <taxon>Eurotiomycetes</taxon>
        <taxon>Eurotiomycetidae</taxon>
        <taxon>Eurotiales</taxon>
        <taxon>Aspergillaceae</taxon>
        <taxon>Aspergillus</taxon>
        <taxon>Aspergillus subgen. Aspergillus</taxon>
    </lineage>
</organism>
<proteinExistence type="inferred from homology"/>
<dbReference type="Gene3D" id="3.40.50.720">
    <property type="entry name" value="NAD(P)-binding Rossmann-like Domain"/>
    <property type="match status" value="1"/>
</dbReference>
<dbReference type="PRINTS" id="PR00081">
    <property type="entry name" value="GDHRDH"/>
</dbReference>
<dbReference type="Pfam" id="PF13561">
    <property type="entry name" value="adh_short_C2"/>
    <property type="match status" value="1"/>
</dbReference>
<dbReference type="CDD" id="cd05352">
    <property type="entry name" value="MDH-like_SDR_c"/>
    <property type="match status" value="1"/>
</dbReference>
<evidence type="ECO:0000256" key="3">
    <source>
        <dbReference type="ARBA" id="ARBA00023002"/>
    </source>
</evidence>
<gene>
    <name evidence="4" type="ORF">EURHEDRAFT_414163</name>
</gene>
<dbReference type="GO" id="GO:0019594">
    <property type="term" value="P:mannitol metabolic process"/>
    <property type="evidence" value="ECO:0007669"/>
    <property type="project" value="UniProtKB-ARBA"/>
</dbReference>
<dbReference type="PROSITE" id="PS00061">
    <property type="entry name" value="ADH_SHORT"/>
    <property type="match status" value="1"/>
</dbReference>
<dbReference type="GO" id="GO:0050664">
    <property type="term" value="F:oxidoreductase activity, acting on NAD(P)H, oxygen as acceptor"/>
    <property type="evidence" value="ECO:0007669"/>
    <property type="project" value="TreeGrafter"/>
</dbReference>
<dbReference type="FunFam" id="3.40.50.720:FF:000090">
    <property type="entry name" value="NADP-dependent mannitol dehydrogenase"/>
    <property type="match status" value="1"/>
</dbReference>
<dbReference type="InterPro" id="IPR036291">
    <property type="entry name" value="NAD(P)-bd_dom_sf"/>
</dbReference>
<evidence type="ECO:0000256" key="2">
    <source>
        <dbReference type="ARBA" id="ARBA00022857"/>
    </source>
</evidence>
<dbReference type="PRINTS" id="PR00080">
    <property type="entry name" value="SDRFAMILY"/>
</dbReference>
<evidence type="ECO:0000313" key="4">
    <source>
        <dbReference type="EMBL" id="EYE93738.1"/>
    </source>
</evidence>
<keyword evidence="3" id="KW-0560">Oxidoreductase</keyword>
<dbReference type="InterPro" id="IPR020904">
    <property type="entry name" value="Sc_DH/Rdtase_CS"/>
</dbReference>
<dbReference type="HOGENOM" id="CLU_010194_1_1_1"/>
<dbReference type="RefSeq" id="XP_040637426.1">
    <property type="nucleotide sequence ID" value="XM_040782347.1"/>
</dbReference>
<evidence type="ECO:0000313" key="5">
    <source>
        <dbReference type="Proteomes" id="UP000019804"/>
    </source>
</evidence>
<dbReference type="SUPFAM" id="SSF51735">
    <property type="entry name" value="NAD(P)-binding Rossmann-fold domains"/>
    <property type="match status" value="1"/>
</dbReference>
<dbReference type="AlphaFoldDB" id="A0A017S9L5"/>
<dbReference type="PANTHER" id="PTHR43008:SF13">
    <property type="entry name" value="L-XYLULOSE REDUCTASE-RELATED"/>
    <property type="match status" value="1"/>
</dbReference>
<dbReference type="EMBL" id="KK088430">
    <property type="protein sequence ID" value="EYE93738.1"/>
    <property type="molecule type" value="Genomic_DNA"/>
</dbReference>
<keyword evidence="2" id="KW-0521">NADP</keyword>
<comment type="similarity">
    <text evidence="1">Belongs to the short-chain dehydrogenases/reductases (SDR) family.</text>
</comment>
<protein>
    <submittedName>
        <fullName evidence="4">NAD(P)-binding protein</fullName>
    </submittedName>
</protein>
<dbReference type="InterPro" id="IPR002347">
    <property type="entry name" value="SDR_fam"/>
</dbReference>
<keyword evidence="5" id="KW-1185">Reference proteome</keyword>
<sequence>MTESPIAQGNFVHNNTTPPPQQSLMGLFSLKGRTAIVTGAGAGIGLAVAQGYAEAGANVAIWYNSNQKTVERAAEIEAKYGVQCKAYQVNIKDSQAVEDAVNLVVKEFNGRLDIMVANSGIPWTQGPMVDSEPDHYSNVVQTDLDGTFYCAKAAAAQWRKQKKEGNIQGFRYGSFIATASMSGHIVNVPQLQAAYNAAKAGVIHLCKSLAVEWVQFARANSVSPGYIATEISSFVAEETKNIWKDKIPMGREGEAQELKGAYLYLASDASSYTTGADILVDGGYTLP</sequence>
<reference evidence="5" key="1">
    <citation type="journal article" date="2014" name="Nat. Commun.">
        <title>Genomic adaptations of the halophilic Dead Sea filamentous fungus Eurotium rubrum.</title>
        <authorList>
            <person name="Kis-Papo T."/>
            <person name="Weig A.R."/>
            <person name="Riley R."/>
            <person name="Persoh D."/>
            <person name="Salamov A."/>
            <person name="Sun H."/>
            <person name="Lipzen A."/>
            <person name="Wasser S.P."/>
            <person name="Rambold G."/>
            <person name="Grigoriev I.V."/>
            <person name="Nevo E."/>
        </authorList>
    </citation>
    <scope>NUCLEOTIDE SEQUENCE [LARGE SCALE GENOMIC DNA]</scope>
    <source>
        <strain evidence="5">CBS 135680</strain>
    </source>
</reference>
<evidence type="ECO:0000256" key="1">
    <source>
        <dbReference type="ARBA" id="ARBA00006484"/>
    </source>
</evidence>
<dbReference type="GO" id="GO:0044550">
    <property type="term" value="P:secondary metabolite biosynthetic process"/>
    <property type="evidence" value="ECO:0007669"/>
    <property type="project" value="UniProtKB-ARBA"/>
</dbReference>
<dbReference type="GeneID" id="63697471"/>
<dbReference type="OrthoDB" id="1888931at2759"/>
<dbReference type="Proteomes" id="UP000019804">
    <property type="component" value="Unassembled WGS sequence"/>
</dbReference>
<dbReference type="GO" id="GO:0050085">
    <property type="term" value="F:mannitol 2-dehydrogenase (NADP+) activity"/>
    <property type="evidence" value="ECO:0007669"/>
    <property type="project" value="UniProtKB-ARBA"/>
</dbReference>
<accession>A0A017S9L5</accession>
<dbReference type="STRING" id="1388766.A0A017S9L5"/>
<name>A0A017S9L5_ASPRC</name>
<dbReference type="PANTHER" id="PTHR43008">
    <property type="entry name" value="BENZIL REDUCTASE"/>
    <property type="match status" value="1"/>
</dbReference>